<gene>
    <name evidence="1" type="primary">gluQ</name>
    <name evidence="1" type="ORF">E5331_17950</name>
</gene>
<proteinExistence type="predicted"/>
<name>A0AC61RAM5_9BACT</name>
<protein>
    <submittedName>
        <fullName evidence="1">tRNA glutamyl-Q(34) synthetase GluQRS</fullName>
    </submittedName>
</protein>
<dbReference type="Proteomes" id="UP000306319">
    <property type="component" value="Unassembled WGS sequence"/>
</dbReference>
<comment type="caution">
    <text evidence="1">The sequence shown here is derived from an EMBL/GenBank/DDBJ whole genome shotgun (WGS) entry which is preliminary data.</text>
</comment>
<accession>A0AC61RAM5</accession>
<dbReference type="EMBL" id="SRYB01000039">
    <property type="protein sequence ID" value="TGY76504.1"/>
    <property type="molecule type" value="Genomic_DNA"/>
</dbReference>
<organism evidence="1 2">
    <name type="scientific">Lepagella muris</name>
    <dbReference type="NCBI Taxonomy" id="3032870"/>
    <lineage>
        <taxon>Bacteria</taxon>
        <taxon>Pseudomonadati</taxon>
        <taxon>Bacteroidota</taxon>
        <taxon>Bacteroidia</taxon>
        <taxon>Bacteroidales</taxon>
        <taxon>Muribaculaceae</taxon>
        <taxon>Lepagella</taxon>
    </lineage>
</organism>
<keyword evidence="2" id="KW-1185">Reference proteome</keyword>
<evidence type="ECO:0000313" key="1">
    <source>
        <dbReference type="EMBL" id="TGY76504.1"/>
    </source>
</evidence>
<evidence type="ECO:0000313" key="2">
    <source>
        <dbReference type="Proteomes" id="UP000306319"/>
    </source>
</evidence>
<reference evidence="1" key="1">
    <citation type="submission" date="2019-04" db="EMBL/GenBank/DDBJ databases">
        <title>Microbes associate with the intestines of laboratory mice.</title>
        <authorList>
            <person name="Navarre W."/>
            <person name="Wong E."/>
            <person name="Huang K."/>
            <person name="Tropini C."/>
            <person name="Ng K."/>
            <person name="Yu B."/>
        </authorList>
    </citation>
    <scope>NUCLEOTIDE SEQUENCE</scope>
    <source>
        <strain evidence="1">NM04_E33</strain>
    </source>
</reference>
<sequence length="309" mass="34255">MTGRFAPSPTGRMHLGNIFAALVSWLSVRSQGGKWILRVEDLDPQRSRMEYARQIEDDLAWLGLEWDEGGVDSVGDHGPYCQSLRGDIYEEVLQRVESTGLTYPCYCTRADIMATQAPHESDGRVVYSGRCRPESLGGVMPPDGSKTARATRLYVPDREIRFTDVVYGEQSVNLANHCGDFVLRRADGAWAYQLAVVVDDAMMGVTEVVRGSDLLLSSAQQIYLYELLGKEPPRFAHVPLLCNAEGRRLSKRDSSLSMELLRAAYSPEEIIGRLAALGGLIPEYTPITASSLAKHFSWHNISNLPTITC</sequence>